<name>A0A0E9QAJ0_ANGAN</name>
<accession>A0A0E9QAJ0</accession>
<evidence type="ECO:0000313" key="1">
    <source>
        <dbReference type="EMBL" id="JAH13552.1"/>
    </source>
</evidence>
<reference evidence="1" key="2">
    <citation type="journal article" date="2015" name="Fish Shellfish Immunol.">
        <title>Early steps in the European eel (Anguilla anguilla)-Vibrio vulnificus interaction in the gills: Role of the RtxA13 toxin.</title>
        <authorList>
            <person name="Callol A."/>
            <person name="Pajuelo D."/>
            <person name="Ebbesson L."/>
            <person name="Teles M."/>
            <person name="MacKenzie S."/>
            <person name="Amaro C."/>
        </authorList>
    </citation>
    <scope>NUCLEOTIDE SEQUENCE</scope>
</reference>
<dbReference type="EMBL" id="GBXM01095025">
    <property type="protein sequence ID" value="JAH13552.1"/>
    <property type="molecule type" value="Transcribed_RNA"/>
</dbReference>
<sequence length="37" mass="4331">MLAFFHIVISKTKLQIQFITPFMWDMSTKLTDLLANS</sequence>
<organism evidence="1">
    <name type="scientific">Anguilla anguilla</name>
    <name type="common">European freshwater eel</name>
    <name type="synonym">Muraena anguilla</name>
    <dbReference type="NCBI Taxonomy" id="7936"/>
    <lineage>
        <taxon>Eukaryota</taxon>
        <taxon>Metazoa</taxon>
        <taxon>Chordata</taxon>
        <taxon>Craniata</taxon>
        <taxon>Vertebrata</taxon>
        <taxon>Euteleostomi</taxon>
        <taxon>Actinopterygii</taxon>
        <taxon>Neopterygii</taxon>
        <taxon>Teleostei</taxon>
        <taxon>Anguilliformes</taxon>
        <taxon>Anguillidae</taxon>
        <taxon>Anguilla</taxon>
    </lineage>
</organism>
<dbReference type="AlphaFoldDB" id="A0A0E9QAJ0"/>
<reference evidence="1" key="1">
    <citation type="submission" date="2014-11" db="EMBL/GenBank/DDBJ databases">
        <authorList>
            <person name="Amaro Gonzalez C."/>
        </authorList>
    </citation>
    <scope>NUCLEOTIDE SEQUENCE</scope>
</reference>
<protein>
    <submittedName>
        <fullName evidence="1">Uncharacterized protein</fullName>
    </submittedName>
</protein>
<proteinExistence type="predicted"/>